<dbReference type="PANTHER" id="PTHR48079">
    <property type="entry name" value="PROTEIN YEEZ"/>
    <property type="match status" value="1"/>
</dbReference>
<dbReference type="Gene3D" id="3.40.50.720">
    <property type="entry name" value="NAD(P)-binding Rossmann-like Domain"/>
    <property type="match status" value="1"/>
</dbReference>
<dbReference type="RefSeq" id="WP_091412313.1">
    <property type="nucleotide sequence ID" value="NZ_LT629749.1"/>
</dbReference>
<evidence type="ECO:0000259" key="1">
    <source>
        <dbReference type="Pfam" id="PF01370"/>
    </source>
</evidence>
<dbReference type="Proteomes" id="UP000199092">
    <property type="component" value="Chromosome I"/>
</dbReference>
<organism evidence="2 3">
    <name type="scientific">Friedmanniella luteola</name>
    <dbReference type="NCBI Taxonomy" id="546871"/>
    <lineage>
        <taxon>Bacteria</taxon>
        <taxon>Bacillati</taxon>
        <taxon>Actinomycetota</taxon>
        <taxon>Actinomycetes</taxon>
        <taxon>Propionibacteriales</taxon>
        <taxon>Nocardioidaceae</taxon>
        <taxon>Friedmanniella</taxon>
    </lineage>
</organism>
<evidence type="ECO:0000313" key="2">
    <source>
        <dbReference type="EMBL" id="SDS51085.1"/>
    </source>
</evidence>
<feature type="domain" description="NAD-dependent epimerase/dehydratase" evidence="1">
    <location>
        <begin position="5"/>
        <end position="167"/>
    </location>
</feature>
<dbReference type="STRING" id="546871.SAMN04488543_1866"/>
<dbReference type="AlphaFoldDB" id="A0A1H1ST27"/>
<protein>
    <submittedName>
        <fullName evidence="2">Nucleoside-diphosphate-sugar epimerase</fullName>
    </submittedName>
</protein>
<name>A0A1H1ST27_9ACTN</name>
<dbReference type="Pfam" id="PF01370">
    <property type="entry name" value="Epimerase"/>
    <property type="match status" value="1"/>
</dbReference>
<sequence length="341" mass="36438">MASTALVIGGSGQIGLAVADALRAAGWEVVSASRGSRPPVEGRAGDGVVLDREDTAALRRTAQGHDLVVDTVAFTPAHARQLLTLDVGALVVISTAAVYEGANGTYLDVVTDPDSYPDYPVPITEDWPTVDNAEQTYSPLKAAMERELLGGSLPVSLLRAGAVHGPGSAALREWYYIKRALDRQERVTLPWGGEGRFHPASTANLAALALACAEAPGHRVLNAVDEECPTDAEIGRAVFELLGHEAEITTVAGPPRDDAPASPWSTPKPFVLSMARARDDVGYVAPLTWRAALEKDVDWAVRAVRRAEDDGGSWHDVFPDLRAWGADDWFSYRAEEVGPRS</sequence>
<proteinExistence type="predicted"/>
<dbReference type="GO" id="GO:0004029">
    <property type="term" value="F:aldehyde dehydrogenase (NAD+) activity"/>
    <property type="evidence" value="ECO:0007669"/>
    <property type="project" value="TreeGrafter"/>
</dbReference>
<dbReference type="GO" id="GO:0005737">
    <property type="term" value="C:cytoplasm"/>
    <property type="evidence" value="ECO:0007669"/>
    <property type="project" value="TreeGrafter"/>
</dbReference>
<keyword evidence="3" id="KW-1185">Reference proteome</keyword>
<dbReference type="OrthoDB" id="4820988at2"/>
<dbReference type="InterPro" id="IPR051783">
    <property type="entry name" value="NAD(P)-dependent_oxidoreduct"/>
</dbReference>
<dbReference type="InterPro" id="IPR001509">
    <property type="entry name" value="Epimerase_deHydtase"/>
</dbReference>
<accession>A0A1H1ST27</accession>
<dbReference type="SUPFAM" id="SSF51735">
    <property type="entry name" value="NAD(P)-binding Rossmann-fold domains"/>
    <property type="match status" value="1"/>
</dbReference>
<evidence type="ECO:0000313" key="3">
    <source>
        <dbReference type="Proteomes" id="UP000199092"/>
    </source>
</evidence>
<reference evidence="2 3" key="1">
    <citation type="submission" date="2016-10" db="EMBL/GenBank/DDBJ databases">
        <authorList>
            <person name="de Groot N.N."/>
        </authorList>
    </citation>
    <scope>NUCLEOTIDE SEQUENCE [LARGE SCALE GENOMIC DNA]</scope>
    <source>
        <strain evidence="2 3">DSM 21741</strain>
    </source>
</reference>
<gene>
    <name evidence="2" type="ORF">SAMN04488543_1866</name>
</gene>
<dbReference type="InterPro" id="IPR036291">
    <property type="entry name" value="NAD(P)-bd_dom_sf"/>
</dbReference>
<dbReference type="PANTHER" id="PTHR48079:SF6">
    <property type="entry name" value="NAD(P)-BINDING DOMAIN-CONTAINING PROTEIN-RELATED"/>
    <property type="match status" value="1"/>
</dbReference>
<dbReference type="EMBL" id="LT629749">
    <property type="protein sequence ID" value="SDS51085.1"/>
    <property type="molecule type" value="Genomic_DNA"/>
</dbReference>